<evidence type="ECO:0000256" key="1">
    <source>
        <dbReference type="ARBA" id="ARBA00010641"/>
    </source>
</evidence>
<feature type="region of interest" description="Disordered" evidence="5">
    <location>
        <begin position="266"/>
        <end position="312"/>
    </location>
</feature>
<dbReference type="InterPro" id="IPR013324">
    <property type="entry name" value="RNA_pol_sigma_r3/r4-like"/>
</dbReference>
<dbReference type="RefSeq" id="WP_264487154.1">
    <property type="nucleotide sequence ID" value="NZ_JAPDDT010000003.1"/>
</dbReference>
<evidence type="ECO:0000256" key="3">
    <source>
        <dbReference type="ARBA" id="ARBA00023082"/>
    </source>
</evidence>
<dbReference type="InterPro" id="IPR007627">
    <property type="entry name" value="RNA_pol_sigma70_r2"/>
</dbReference>
<dbReference type="EMBL" id="JAPDDT010000003">
    <property type="protein sequence ID" value="MCW1923049.1"/>
    <property type="molecule type" value="Genomic_DNA"/>
</dbReference>
<keyword evidence="4" id="KW-0804">Transcription</keyword>
<dbReference type="PANTHER" id="PTHR43133">
    <property type="entry name" value="RNA POLYMERASE ECF-TYPE SIGMA FACTO"/>
    <property type="match status" value="1"/>
</dbReference>
<keyword evidence="9" id="KW-1185">Reference proteome</keyword>
<evidence type="ECO:0000313" key="9">
    <source>
        <dbReference type="Proteomes" id="UP001320876"/>
    </source>
</evidence>
<dbReference type="InterPro" id="IPR039425">
    <property type="entry name" value="RNA_pol_sigma-70-like"/>
</dbReference>
<dbReference type="SUPFAM" id="SSF88659">
    <property type="entry name" value="Sigma3 and sigma4 domains of RNA polymerase sigma factors"/>
    <property type="match status" value="1"/>
</dbReference>
<evidence type="ECO:0000259" key="6">
    <source>
        <dbReference type="Pfam" id="PF04542"/>
    </source>
</evidence>
<feature type="region of interest" description="Disordered" evidence="5">
    <location>
        <begin position="477"/>
        <end position="501"/>
    </location>
</feature>
<dbReference type="CDD" id="cd06171">
    <property type="entry name" value="Sigma70_r4"/>
    <property type="match status" value="1"/>
</dbReference>
<dbReference type="InterPro" id="IPR036388">
    <property type="entry name" value="WH-like_DNA-bd_sf"/>
</dbReference>
<evidence type="ECO:0000256" key="4">
    <source>
        <dbReference type="ARBA" id="ARBA00023163"/>
    </source>
</evidence>
<feature type="compositionally biased region" description="Basic and acidic residues" evidence="5">
    <location>
        <begin position="289"/>
        <end position="302"/>
    </location>
</feature>
<feature type="domain" description="RNA polymerase sigma factor 70 region 4 type 2" evidence="7">
    <location>
        <begin position="123"/>
        <end position="173"/>
    </location>
</feature>
<dbReference type="PANTHER" id="PTHR43133:SF51">
    <property type="entry name" value="RNA POLYMERASE SIGMA FACTOR"/>
    <property type="match status" value="1"/>
</dbReference>
<dbReference type="InterPro" id="IPR013249">
    <property type="entry name" value="RNA_pol_sigma70_r4_t2"/>
</dbReference>
<dbReference type="Gene3D" id="1.10.10.10">
    <property type="entry name" value="Winged helix-like DNA-binding domain superfamily/Winged helix DNA-binding domain"/>
    <property type="match status" value="1"/>
</dbReference>
<dbReference type="NCBIfam" id="TIGR02937">
    <property type="entry name" value="sigma70-ECF"/>
    <property type="match status" value="1"/>
</dbReference>
<feature type="domain" description="RNA polymerase sigma-70 region 2" evidence="6">
    <location>
        <begin position="25"/>
        <end position="92"/>
    </location>
</feature>
<feature type="compositionally biased region" description="Basic and acidic residues" evidence="5">
    <location>
        <begin position="477"/>
        <end position="488"/>
    </location>
</feature>
<keyword evidence="3" id="KW-0731">Sigma factor</keyword>
<feature type="compositionally biased region" description="Gly residues" evidence="5">
    <location>
        <begin position="551"/>
        <end position="562"/>
    </location>
</feature>
<evidence type="ECO:0000313" key="8">
    <source>
        <dbReference type="EMBL" id="MCW1923049.1"/>
    </source>
</evidence>
<comment type="caution">
    <text evidence="8">The sequence shown here is derived from an EMBL/GenBank/DDBJ whole genome shotgun (WGS) entry which is preliminary data.</text>
</comment>
<dbReference type="Gene3D" id="1.10.1740.10">
    <property type="match status" value="1"/>
</dbReference>
<dbReference type="Pfam" id="PF04542">
    <property type="entry name" value="Sigma70_r2"/>
    <property type="match status" value="1"/>
</dbReference>
<sequence length="562" mass="59949">MPEPSDADLLSDWLKRQREPAFHALVARYAGLVHMAAMRTCDDETLAAEASQLAFITLARKAKSLLSRGSIAGWLHLTAVMHAKNLLRQHRRESRKRQLLRTHMDTSPPDHAAEAWKHMQPVLDEALAALSSSDREALLLRFYRSLSVKEIAAALGIATDAAQKRLDRATERLRQQLARRGCQVGGSLGAAMLAGLGADAQAVVPGISTLASKALAASAAGGASTLATITFIAMTKKTAITAGAALLLAGAGAIAFINRDSEKPAGDALASTAGKSGPAGSGGLAPTDEAARAPKAKPRDPAENPDLVSKYGESRTNLSKHVAINVIGLFEDGVEMGEMATSGQFANAFGGPRRTLQSLGGLNGKLNLTDEQKDQAAAMMVEYQKREITRSKETIERLKKDPTALMKLMLASDSFSRGEITEEEYKQAQLASGDDLKGVMNPLDRDNLRGQPLKDEQFVKDFGAVLDPAQTETFQREVTEQESREATGDGKGIANMPSMELEKLDSTITSAKKFTTGMKSMMEGMGGLQDLGPIMDQQRKAREAAAQEGGAQQGGTQEGAEK</sequence>
<evidence type="ECO:0000256" key="5">
    <source>
        <dbReference type="SAM" id="MobiDB-lite"/>
    </source>
</evidence>
<dbReference type="Pfam" id="PF08281">
    <property type="entry name" value="Sigma70_r4_2"/>
    <property type="match status" value="1"/>
</dbReference>
<protein>
    <submittedName>
        <fullName evidence="8">Sigma-70 family RNA polymerase sigma factor</fullName>
    </submittedName>
</protein>
<comment type="similarity">
    <text evidence="1">Belongs to the sigma-70 factor family. ECF subfamily.</text>
</comment>
<dbReference type="SUPFAM" id="SSF88946">
    <property type="entry name" value="Sigma2 domain of RNA polymerase sigma factors"/>
    <property type="match status" value="1"/>
</dbReference>
<keyword evidence="2" id="KW-0805">Transcription regulation</keyword>
<proteinExistence type="inferred from homology"/>
<evidence type="ECO:0000259" key="7">
    <source>
        <dbReference type="Pfam" id="PF08281"/>
    </source>
</evidence>
<gene>
    <name evidence="8" type="ORF">OKA05_10835</name>
</gene>
<reference evidence="8 9" key="1">
    <citation type="submission" date="2022-10" db="EMBL/GenBank/DDBJ databases">
        <title>Luteolibacter arcticus strain CCTCC AB 2014275, whole genome shotgun sequencing project.</title>
        <authorList>
            <person name="Zhao G."/>
            <person name="Shen L."/>
        </authorList>
    </citation>
    <scope>NUCLEOTIDE SEQUENCE [LARGE SCALE GENOMIC DNA]</scope>
    <source>
        <strain evidence="8 9">CCTCC AB 2014275</strain>
    </source>
</reference>
<organism evidence="8 9">
    <name type="scientific">Luteolibacter arcticus</name>
    <dbReference type="NCBI Taxonomy" id="1581411"/>
    <lineage>
        <taxon>Bacteria</taxon>
        <taxon>Pseudomonadati</taxon>
        <taxon>Verrucomicrobiota</taxon>
        <taxon>Verrucomicrobiia</taxon>
        <taxon>Verrucomicrobiales</taxon>
        <taxon>Verrucomicrobiaceae</taxon>
        <taxon>Luteolibacter</taxon>
    </lineage>
</organism>
<evidence type="ECO:0000256" key="2">
    <source>
        <dbReference type="ARBA" id="ARBA00023015"/>
    </source>
</evidence>
<accession>A0ABT3GHR9</accession>
<name>A0ABT3GHR9_9BACT</name>
<dbReference type="InterPro" id="IPR013325">
    <property type="entry name" value="RNA_pol_sigma_r2"/>
</dbReference>
<dbReference type="InterPro" id="IPR014284">
    <property type="entry name" value="RNA_pol_sigma-70_dom"/>
</dbReference>
<feature type="region of interest" description="Disordered" evidence="5">
    <location>
        <begin position="522"/>
        <end position="562"/>
    </location>
</feature>
<dbReference type="Proteomes" id="UP001320876">
    <property type="component" value="Unassembled WGS sequence"/>
</dbReference>